<evidence type="ECO:0000313" key="2">
    <source>
        <dbReference type="EMBL" id="PQV49469.1"/>
    </source>
</evidence>
<gene>
    <name evidence="2" type="ORF">CLV33_103100</name>
</gene>
<sequence>MIHIKLALHVLLLIANFTFLLNSHSAVVPLMEFSPSNFKVLFKKNHFYNALFSKPHQLEINDSIHYSFKTNTEKLQLKTTVSNALDMVVKEYVYNNVTGENIETVLSSSNTFKNLKNILRSQKALALVFISNDELAFSTAKGLFYYNIPNEELKLIIKGLTFSNNTYFIKDRLIMESKNGMITLNYQEIKNIINGQETSEANMFTTLLKKDFLYLVSVLAIVFVLYSCFLLIKRRQLNFTFFRGKNKSFKKEEKKNAVANEVSKEAILTYMQDNIAKVSVSDICEHFELSNRMLYAKLAPDKPGAIISALRKNKLKILIETNTSMKDAASITGFSIHHIKKVKNELSSI</sequence>
<keyword evidence="1" id="KW-1133">Transmembrane helix</keyword>
<dbReference type="RefSeq" id="WP_146109716.1">
    <property type="nucleotide sequence ID" value="NZ_PVEO01000003.1"/>
</dbReference>
<name>A0A362X4F5_9FLAO</name>
<accession>A0A362X4F5</accession>
<dbReference type="Proteomes" id="UP000251545">
    <property type="component" value="Unassembled WGS sequence"/>
</dbReference>
<comment type="caution">
    <text evidence="2">The sequence shown here is derived from an EMBL/GenBank/DDBJ whole genome shotgun (WGS) entry which is preliminary data.</text>
</comment>
<feature type="transmembrane region" description="Helical" evidence="1">
    <location>
        <begin position="212"/>
        <end position="232"/>
    </location>
</feature>
<reference evidence="2 3" key="1">
    <citation type="submission" date="2018-02" db="EMBL/GenBank/DDBJ databases">
        <title>Genomic Encyclopedia of Archaeal and Bacterial Type Strains, Phase II (KMG-II): from individual species to whole genera.</title>
        <authorList>
            <person name="Goeker M."/>
        </authorList>
    </citation>
    <scope>NUCLEOTIDE SEQUENCE [LARGE SCALE GENOMIC DNA]</scope>
    <source>
        <strain evidence="2 3">DSM 21165</strain>
    </source>
</reference>
<dbReference type="EMBL" id="PVEO01000003">
    <property type="protein sequence ID" value="PQV49469.1"/>
    <property type="molecule type" value="Genomic_DNA"/>
</dbReference>
<proteinExistence type="predicted"/>
<keyword evidence="1" id="KW-0812">Transmembrane</keyword>
<dbReference type="AlphaFoldDB" id="A0A362X4F5"/>
<protein>
    <submittedName>
        <fullName evidence="2">Uncharacterized protein</fullName>
    </submittedName>
</protein>
<keyword evidence="1" id="KW-0472">Membrane</keyword>
<evidence type="ECO:0000313" key="3">
    <source>
        <dbReference type="Proteomes" id="UP000251545"/>
    </source>
</evidence>
<organism evidence="2 3">
    <name type="scientific">Jejuia pallidilutea</name>
    <dbReference type="NCBI Taxonomy" id="504487"/>
    <lineage>
        <taxon>Bacteria</taxon>
        <taxon>Pseudomonadati</taxon>
        <taxon>Bacteroidota</taxon>
        <taxon>Flavobacteriia</taxon>
        <taxon>Flavobacteriales</taxon>
        <taxon>Flavobacteriaceae</taxon>
        <taxon>Jejuia</taxon>
    </lineage>
</organism>
<evidence type="ECO:0000256" key="1">
    <source>
        <dbReference type="SAM" id="Phobius"/>
    </source>
</evidence>